<comment type="caution">
    <text evidence="1">The sequence shown here is derived from an EMBL/GenBank/DDBJ whole genome shotgun (WGS) entry which is preliminary data.</text>
</comment>
<reference evidence="1" key="1">
    <citation type="submission" date="2021-03" db="EMBL/GenBank/DDBJ databases">
        <title>Comparative genomics and phylogenomic investigation of the class Geoglossomycetes provide insights into ecological specialization and systematics.</title>
        <authorList>
            <person name="Melie T."/>
            <person name="Pirro S."/>
            <person name="Miller A.N."/>
            <person name="Quandt A."/>
        </authorList>
    </citation>
    <scope>NUCLEOTIDE SEQUENCE</scope>
    <source>
        <strain evidence="1">CAQ_001_2017</strain>
    </source>
</reference>
<keyword evidence="2" id="KW-1185">Reference proteome</keyword>
<accession>A0A9P8LDQ8</accession>
<dbReference type="AlphaFoldDB" id="A0A9P8LDQ8"/>
<name>A0A9P8LDQ8_9PEZI</name>
<organism evidence="1 2">
    <name type="scientific">Trichoglossum hirsutum</name>
    <dbReference type="NCBI Taxonomy" id="265104"/>
    <lineage>
        <taxon>Eukaryota</taxon>
        <taxon>Fungi</taxon>
        <taxon>Dikarya</taxon>
        <taxon>Ascomycota</taxon>
        <taxon>Pezizomycotina</taxon>
        <taxon>Geoglossomycetes</taxon>
        <taxon>Geoglossales</taxon>
        <taxon>Geoglossaceae</taxon>
        <taxon>Trichoglossum</taxon>
    </lineage>
</organism>
<protein>
    <submittedName>
        <fullName evidence="1">Uncharacterized protein</fullName>
    </submittedName>
</protein>
<dbReference type="EMBL" id="JAGHQM010000375">
    <property type="protein sequence ID" value="KAH0562290.1"/>
    <property type="molecule type" value="Genomic_DNA"/>
</dbReference>
<sequence length="228" mass="24413">MSLPPPPPPPPPPLVLQPPLVLPEFLDHVLAHVSAPTTLVACSTREAFLHDLVACVADAQDTTGQQQQQQQLLVPTLHLISTSRSVRLVFTPTLHHLRAYLSTFPANAALPATSEPPTLAVLNPIALHRPLPDFSAQGLSRTFAAAVDAAARSHMRLVVAECPVSPSSAQVADGGVGESVWDEQVPLLSGTLRGFGGEEKGWTGRTVMIRRVLERWCVFSTGRNTALI</sequence>
<evidence type="ECO:0000313" key="1">
    <source>
        <dbReference type="EMBL" id="KAH0562290.1"/>
    </source>
</evidence>
<proteinExistence type="predicted"/>
<dbReference type="Proteomes" id="UP000750711">
    <property type="component" value="Unassembled WGS sequence"/>
</dbReference>
<evidence type="ECO:0000313" key="2">
    <source>
        <dbReference type="Proteomes" id="UP000750711"/>
    </source>
</evidence>
<gene>
    <name evidence="1" type="ORF">GP486_003008</name>
</gene>